<feature type="transmembrane region" description="Helical" evidence="2">
    <location>
        <begin position="312"/>
        <end position="330"/>
    </location>
</feature>
<evidence type="ECO:0008006" key="5">
    <source>
        <dbReference type="Google" id="ProtNLM"/>
    </source>
</evidence>
<feature type="compositionally biased region" description="Low complexity" evidence="1">
    <location>
        <begin position="107"/>
        <end position="116"/>
    </location>
</feature>
<evidence type="ECO:0000313" key="4">
    <source>
        <dbReference type="Proteomes" id="UP000321562"/>
    </source>
</evidence>
<dbReference type="OrthoDB" id="7718572at2"/>
<sequence length="825" mass="90563">MSSDEIGWPWSELGLAAPTDDAKTVRRAYAARLKPLSAAGDDVEGFSRLRHAYEFALRQTGSGGHRRKSVLSGLTKPEAPSEARTRTPRQRVRDIGELSARDDADDPTASSSSAPPFEEDENEDPSRGGNDEQPVAADPARSETADEAEAETHEPAPAEAAPDEGRGHAHQQGPLSRPKPQIRPWRSTSDPAYFHERVADLLDRPNYSRAVWAALLVSPALYDPGVLRNFEAALIRHLEQHDGEKRSRPPLEWVQQIEDRLEWRRDGVGFLRRHPYAERTYQQHFLQRLSGRPSRAAAQDEQGRDPSRKRGGLWKLLGALILILSVFRLMRYSDSFADFALGAITAVSIALGQVLIFWLLWLILLRPLIWLFGWLVPPIRRSSARLGTWFRGASFFFGVQRGRMVWITLFALMFASWTPFMLDEARDVQTRQADPAIAATGLITVERTLLNRQFRLNATPALRPAPTVTELAKPDFVFSAATASRDASAATEISVLEPQDLPNGSDDTQDSPNIMLSCHGANVGEDADCAIGLRAQIGAVRYMDVPAPHPADGRVIEAHLRTGVVLLLRDGAWQARRMDDRLPGFILTDGGFVAVPSMFSAAVTELGKVIEPAPQAAPLAGAQAMPAGRLTGGLSLRFDWPELPIDMARCRIDQAGDADAAQQPCHIAAEDVAAKGGWLCAPLPEGRACLDAITARDLSSPPPGAERQDDEITLTFDSPATLLAIDMAERMSAKYIHPHLADGPSVRAMRRMACEDYLAILAPGSADTPTDSALRGALIRQPHLRSIRNGSQDVRDNVWRAFLLEMQRIGFDMTSRCGTVGTEAR</sequence>
<gene>
    <name evidence="3" type="ORF">FQV27_16325</name>
</gene>
<protein>
    <recommendedName>
        <fullName evidence="5">J domain-containing protein</fullName>
    </recommendedName>
</protein>
<accession>A0A5C6RXC6</accession>
<proteinExistence type="predicted"/>
<organism evidence="3 4">
    <name type="scientific">Paracoccus aurantiacus</name>
    <dbReference type="NCBI Taxonomy" id="2599412"/>
    <lineage>
        <taxon>Bacteria</taxon>
        <taxon>Pseudomonadati</taxon>
        <taxon>Pseudomonadota</taxon>
        <taxon>Alphaproteobacteria</taxon>
        <taxon>Rhodobacterales</taxon>
        <taxon>Paracoccaceae</taxon>
        <taxon>Paracoccus</taxon>
    </lineage>
</organism>
<keyword evidence="4" id="KW-1185">Reference proteome</keyword>
<dbReference type="RefSeq" id="WP_147100606.1">
    <property type="nucleotide sequence ID" value="NZ_JBHUFH010000001.1"/>
</dbReference>
<reference evidence="3 4" key="1">
    <citation type="submission" date="2019-08" db="EMBL/GenBank/DDBJ databases">
        <authorList>
            <person name="Ye J."/>
        </authorList>
    </citation>
    <scope>NUCLEOTIDE SEQUENCE [LARGE SCALE GENOMIC DNA]</scope>
    <source>
        <strain evidence="3 4">TK008</strain>
    </source>
</reference>
<feature type="transmembrane region" description="Helical" evidence="2">
    <location>
        <begin position="350"/>
        <end position="376"/>
    </location>
</feature>
<feature type="compositionally biased region" description="Basic and acidic residues" evidence="1">
    <location>
        <begin position="79"/>
        <end position="102"/>
    </location>
</feature>
<evidence type="ECO:0000256" key="2">
    <source>
        <dbReference type="SAM" id="Phobius"/>
    </source>
</evidence>
<feature type="compositionally biased region" description="Basic and acidic residues" evidence="1">
    <location>
        <begin position="140"/>
        <end position="156"/>
    </location>
</feature>
<feature type="transmembrane region" description="Helical" evidence="2">
    <location>
        <begin position="404"/>
        <end position="422"/>
    </location>
</feature>
<feature type="region of interest" description="Disordered" evidence="1">
    <location>
        <begin position="58"/>
        <end position="187"/>
    </location>
</feature>
<keyword evidence="2" id="KW-1133">Transmembrane helix</keyword>
<comment type="caution">
    <text evidence="3">The sequence shown here is derived from an EMBL/GenBank/DDBJ whole genome shotgun (WGS) entry which is preliminary data.</text>
</comment>
<feature type="region of interest" description="Disordered" evidence="1">
    <location>
        <begin position="289"/>
        <end position="308"/>
    </location>
</feature>
<keyword evidence="2" id="KW-0812">Transmembrane</keyword>
<evidence type="ECO:0000313" key="3">
    <source>
        <dbReference type="EMBL" id="TXB66469.1"/>
    </source>
</evidence>
<evidence type="ECO:0000256" key="1">
    <source>
        <dbReference type="SAM" id="MobiDB-lite"/>
    </source>
</evidence>
<dbReference type="Proteomes" id="UP000321562">
    <property type="component" value="Unassembled WGS sequence"/>
</dbReference>
<dbReference type="AlphaFoldDB" id="A0A5C6RXC6"/>
<keyword evidence="2" id="KW-0472">Membrane</keyword>
<dbReference type="EMBL" id="VOPL01000008">
    <property type="protein sequence ID" value="TXB66469.1"/>
    <property type="molecule type" value="Genomic_DNA"/>
</dbReference>
<name>A0A5C6RXC6_9RHOB</name>